<dbReference type="HAMAP" id="MF_02128">
    <property type="entry name" value="TMP_kinase"/>
    <property type="match status" value="1"/>
</dbReference>
<organism evidence="5 6">
    <name type="scientific">Salinimonas marina</name>
    <dbReference type="NCBI Taxonomy" id="2785918"/>
    <lineage>
        <taxon>Bacteria</taxon>
        <taxon>Pseudomonadati</taxon>
        <taxon>Pseudomonadota</taxon>
        <taxon>Gammaproteobacteria</taxon>
        <taxon>Alteromonadales</taxon>
        <taxon>Alteromonadaceae</taxon>
        <taxon>Alteromonas/Salinimonas group</taxon>
        <taxon>Salinimonas</taxon>
    </lineage>
</organism>
<feature type="binding site" evidence="2">
    <location>
        <position position="260"/>
    </location>
    <ligand>
        <name>substrate</name>
    </ligand>
</feature>
<dbReference type="SUPFAM" id="SSF56042">
    <property type="entry name" value="PurM C-terminal domain-like"/>
    <property type="match status" value="1"/>
</dbReference>
<keyword evidence="6" id="KW-1185">Reference proteome</keyword>
<dbReference type="InterPro" id="IPR036676">
    <property type="entry name" value="PurM-like_C_sf"/>
</dbReference>
<dbReference type="GO" id="GO:0005524">
    <property type="term" value="F:ATP binding"/>
    <property type="evidence" value="ECO:0007669"/>
    <property type="project" value="UniProtKB-UniRule"/>
</dbReference>
<dbReference type="InterPro" id="IPR016188">
    <property type="entry name" value="PurM-like_N"/>
</dbReference>
<feature type="binding site" evidence="2">
    <location>
        <position position="209"/>
    </location>
    <ligand>
        <name>Mg(2+)</name>
        <dbReference type="ChEBI" id="CHEBI:18420"/>
        <label>3</label>
    </ligand>
</feature>
<comment type="miscellaneous">
    <text evidence="2">Reaction mechanism of ThiL seems to utilize a direct, inline transfer of the gamma-phosphate of ATP to TMP rather than a phosphorylated enzyme intermediate.</text>
</comment>
<keyword evidence="2" id="KW-0460">Magnesium</keyword>
<accession>A0A7S9DZ47</accession>
<comment type="function">
    <text evidence="2">Catalyzes the ATP-dependent phosphorylation of thiamine-monophosphate (TMP) to form thiamine-pyrophosphate (TPP), the active form of vitamin B1.</text>
</comment>
<keyword evidence="2 5" id="KW-0808">Transferase</keyword>
<dbReference type="CDD" id="cd02194">
    <property type="entry name" value="ThiL"/>
    <property type="match status" value="1"/>
</dbReference>
<feature type="binding site" evidence="2">
    <location>
        <position position="144"/>
    </location>
    <ligand>
        <name>ATP</name>
        <dbReference type="ChEBI" id="CHEBI:30616"/>
    </ligand>
</feature>
<dbReference type="GO" id="GO:0009229">
    <property type="term" value="P:thiamine diphosphate biosynthetic process"/>
    <property type="evidence" value="ECO:0007669"/>
    <property type="project" value="UniProtKB-UniRule"/>
</dbReference>
<keyword evidence="1 2" id="KW-0784">Thiamine biosynthesis</keyword>
<dbReference type="EC" id="2.7.4.16" evidence="2"/>
<dbReference type="SUPFAM" id="SSF55326">
    <property type="entry name" value="PurM N-terminal domain-like"/>
    <property type="match status" value="1"/>
</dbReference>
<feature type="domain" description="PurM-like N-terminal" evidence="3">
    <location>
        <begin position="26"/>
        <end position="135"/>
    </location>
</feature>
<feature type="binding site" evidence="2">
    <location>
        <position position="316"/>
    </location>
    <ligand>
        <name>substrate</name>
    </ligand>
</feature>
<gene>
    <name evidence="2 5" type="primary">thiL</name>
    <name evidence="5" type="ORF">IT774_05325</name>
</gene>
<dbReference type="GO" id="GO:0009030">
    <property type="term" value="F:thiamine-phosphate kinase activity"/>
    <property type="evidence" value="ECO:0007669"/>
    <property type="project" value="UniProtKB-UniRule"/>
</dbReference>
<evidence type="ECO:0000256" key="2">
    <source>
        <dbReference type="HAMAP-Rule" id="MF_02128"/>
    </source>
</evidence>
<keyword evidence="2 5" id="KW-0418">Kinase</keyword>
<feature type="binding site" evidence="2">
    <location>
        <position position="45"/>
    </location>
    <ligand>
        <name>Mg(2+)</name>
        <dbReference type="ChEBI" id="CHEBI:18420"/>
        <label>2</label>
    </ligand>
</feature>
<dbReference type="NCBIfam" id="NF004350">
    <property type="entry name" value="PRK05731.1-1"/>
    <property type="match status" value="1"/>
</dbReference>
<dbReference type="PIRSF" id="PIRSF005303">
    <property type="entry name" value="Thiam_monoph_kin"/>
    <property type="match status" value="1"/>
</dbReference>
<reference evidence="5 6" key="1">
    <citation type="submission" date="2020-11" db="EMBL/GenBank/DDBJ databases">
        <title>Complete genome sequence for Salinimonas sp. strain G2-b.</title>
        <authorList>
            <person name="Park S.-J."/>
        </authorList>
    </citation>
    <scope>NUCLEOTIDE SEQUENCE [LARGE SCALE GENOMIC DNA]</scope>
    <source>
        <strain evidence="5 6">G2-b</strain>
    </source>
</reference>
<dbReference type="GO" id="GO:0000287">
    <property type="term" value="F:magnesium ion binding"/>
    <property type="evidence" value="ECO:0007669"/>
    <property type="project" value="UniProtKB-UniRule"/>
</dbReference>
<feature type="binding site" evidence="2">
    <location>
        <position position="43"/>
    </location>
    <ligand>
        <name>Mg(2+)</name>
        <dbReference type="ChEBI" id="CHEBI:18420"/>
        <label>4</label>
    </ligand>
</feature>
<protein>
    <recommendedName>
        <fullName evidence="2">Thiamine-monophosphate kinase</fullName>
        <shortName evidence="2">TMP kinase</shortName>
        <shortName evidence="2">Thiamine-phosphate kinase</shortName>
        <ecNumber evidence="2">2.7.4.16</ecNumber>
    </recommendedName>
</protein>
<dbReference type="PANTHER" id="PTHR30270">
    <property type="entry name" value="THIAMINE-MONOPHOSPHATE KINASE"/>
    <property type="match status" value="1"/>
</dbReference>
<feature type="domain" description="PurM-like C-terminal" evidence="4">
    <location>
        <begin position="148"/>
        <end position="297"/>
    </location>
</feature>
<dbReference type="Pfam" id="PF00586">
    <property type="entry name" value="AIRS"/>
    <property type="match status" value="1"/>
</dbReference>
<comment type="catalytic activity">
    <reaction evidence="2">
        <text>thiamine phosphate + ATP = thiamine diphosphate + ADP</text>
        <dbReference type="Rhea" id="RHEA:15913"/>
        <dbReference type="ChEBI" id="CHEBI:30616"/>
        <dbReference type="ChEBI" id="CHEBI:37575"/>
        <dbReference type="ChEBI" id="CHEBI:58937"/>
        <dbReference type="ChEBI" id="CHEBI:456216"/>
        <dbReference type="EC" id="2.7.4.16"/>
    </reaction>
</comment>
<dbReference type="GO" id="GO:0009228">
    <property type="term" value="P:thiamine biosynthetic process"/>
    <property type="evidence" value="ECO:0007669"/>
    <property type="project" value="UniProtKB-KW"/>
</dbReference>
<dbReference type="RefSeq" id="WP_195811669.1">
    <property type="nucleotide sequence ID" value="NZ_CP064795.1"/>
</dbReference>
<keyword evidence="2" id="KW-0547">Nucleotide-binding</keyword>
<comment type="pathway">
    <text evidence="2">Cofactor biosynthesis; thiamine diphosphate biosynthesis; thiamine diphosphate from thiamine phosphate: step 1/1.</text>
</comment>
<evidence type="ECO:0000313" key="5">
    <source>
        <dbReference type="EMBL" id="QPG06593.1"/>
    </source>
</evidence>
<comment type="similarity">
    <text evidence="2">Belongs to the thiamine-monophosphate kinase family.</text>
</comment>
<keyword evidence="2" id="KW-0067">ATP-binding</keyword>
<dbReference type="InterPro" id="IPR010918">
    <property type="entry name" value="PurM-like_C_dom"/>
</dbReference>
<comment type="caution">
    <text evidence="2">Lacks conserved residue(s) required for the propagation of feature annotation.</text>
</comment>
<dbReference type="Proteomes" id="UP000595095">
    <property type="component" value="Chromosome"/>
</dbReference>
<evidence type="ECO:0000259" key="4">
    <source>
        <dbReference type="Pfam" id="PF02769"/>
    </source>
</evidence>
<dbReference type="PANTHER" id="PTHR30270:SF0">
    <property type="entry name" value="THIAMINE-MONOPHOSPHATE KINASE"/>
    <property type="match status" value="1"/>
</dbReference>
<dbReference type="EMBL" id="CP064795">
    <property type="protein sequence ID" value="QPG06593.1"/>
    <property type="molecule type" value="Genomic_DNA"/>
</dbReference>
<name>A0A7S9DZ47_9ALTE</name>
<feature type="binding site" evidence="2">
    <location>
        <position position="120"/>
    </location>
    <ligand>
        <name>Mg(2+)</name>
        <dbReference type="ChEBI" id="CHEBI:18420"/>
        <label>1</label>
    </ligand>
</feature>
<dbReference type="KEGG" id="smaa:IT774_05325"/>
<evidence type="ECO:0000313" key="6">
    <source>
        <dbReference type="Proteomes" id="UP000595095"/>
    </source>
</evidence>
<feature type="binding site" evidence="2">
    <location>
        <position position="44"/>
    </location>
    <ligand>
        <name>Mg(2+)</name>
        <dbReference type="ChEBI" id="CHEBI:18420"/>
        <label>1</label>
    </ligand>
</feature>
<feature type="binding site" evidence="2">
    <location>
        <position position="28"/>
    </location>
    <ligand>
        <name>Mg(2+)</name>
        <dbReference type="ChEBI" id="CHEBI:18420"/>
        <label>3</label>
    </ligand>
</feature>
<proteinExistence type="inferred from homology"/>
<feature type="binding site" evidence="2">
    <location>
        <position position="73"/>
    </location>
    <ligand>
        <name>Mg(2+)</name>
        <dbReference type="ChEBI" id="CHEBI:18420"/>
        <label>2</label>
    </ligand>
</feature>
<feature type="binding site" evidence="2">
    <location>
        <position position="45"/>
    </location>
    <ligand>
        <name>Mg(2+)</name>
        <dbReference type="ChEBI" id="CHEBI:18420"/>
        <label>1</label>
    </ligand>
</feature>
<evidence type="ECO:0000256" key="1">
    <source>
        <dbReference type="ARBA" id="ARBA00022977"/>
    </source>
</evidence>
<feature type="binding site" evidence="2">
    <location>
        <begin position="119"/>
        <end position="120"/>
    </location>
    <ligand>
        <name>ATP</name>
        <dbReference type="ChEBI" id="CHEBI:30616"/>
    </ligand>
</feature>
<feature type="binding site" evidence="2">
    <location>
        <position position="212"/>
    </location>
    <ligand>
        <name>Mg(2+)</name>
        <dbReference type="ChEBI" id="CHEBI:18420"/>
        <label>5</label>
    </ligand>
</feature>
<feature type="binding site" evidence="2">
    <location>
        <position position="28"/>
    </location>
    <ligand>
        <name>Mg(2+)</name>
        <dbReference type="ChEBI" id="CHEBI:18420"/>
        <label>4</label>
    </ligand>
</feature>
<dbReference type="InterPro" id="IPR036921">
    <property type="entry name" value="PurM-like_N_sf"/>
</dbReference>
<feature type="binding site" evidence="2">
    <location>
        <position position="52"/>
    </location>
    <ligand>
        <name>substrate</name>
    </ligand>
</feature>
<keyword evidence="2" id="KW-0479">Metal-binding</keyword>
<feature type="binding site" evidence="2">
    <location>
        <position position="211"/>
    </location>
    <ligand>
        <name>ATP</name>
        <dbReference type="ChEBI" id="CHEBI:30616"/>
    </ligand>
</feature>
<sequence length="320" mass="34545">MKEFDVIGRYFQDGGYQRKDVVVGIGDDCAVTTVPSNQQLAVTTDTLVGGVHFLENAPARSVAYKAVAVNLSDLAAMGAEPSWISLSLSMSEIDEAWMADFAEGMYDLTRYYSVQLIGGDTVRGPLSMTITAQGFIPAGNELKRSTARPGDWIFVTGSLGDAAAGLAILNNELEVAEGVRDYLVDRHWYPTPRVATGTALRRVASACIDVSDGFISDLGHILRSSGCGANIQVDRLPLSSQLTDTVSLEQAYHYALAGGDDYELIFTVNEEQKGNLDTALASTGVKVTCVGQVTGHTDKLELKCHNKPFEFDGRGYEHQF</sequence>
<dbReference type="NCBIfam" id="TIGR01379">
    <property type="entry name" value="thiL"/>
    <property type="match status" value="1"/>
</dbReference>
<dbReference type="Gene3D" id="3.90.650.10">
    <property type="entry name" value="PurM-like C-terminal domain"/>
    <property type="match status" value="1"/>
</dbReference>
<dbReference type="InterPro" id="IPR006283">
    <property type="entry name" value="ThiL-like"/>
</dbReference>
<dbReference type="AlphaFoldDB" id="A0A7S9DZ47"/>
<evidence type="ECO:0000259" key="3">
    <source>
        <dbReference type="Pfam" id="PF00586"/>
    </source>
</evidence>
<dbReference type="Gene3D" id="3.30.1330.10">
    <property type="entry name" value="PurM-like, N-terminal domain"/>
    <property type="match status" value="1"/>
</dbReference>
<feature type="binding site" evidence="2">
    <location>
        <position position="73"/>
    </location>
    <ligand>
        <name>Mg(2+)</name>
        <dbReference type="ChEBI" id="CHEBI:18420"/>
        <label>3</label>
    </ligand>
</feature>
<dbReference type="Pfam" id="PF02769">
    <property type="entry name" value="AIRS_C"/>
    <property type="match status" value="1"/>
</dbReference>
<feature type="binding site" evidence="2">
    <location>
        <position position="73"/>
    </location>
    <ligand>
        <name>Mg(2+)</name>
        <dbReference type="ChEBI" id="CHEBI:18420"/>
        <label>4</label>
    </ligand>
</feature>
<dbReference type="UniPathway" id="UPA00060">
    <property type="reaction ID" value="UER00142"/>
</dbReference>